<gene>
    <name evidence="2" type="ORF">SAMN05421721_101265</name>
</gene>
<evidence type="ECO:0000313" key="2">
    <source>
        <dbReference type="EMBL" id="SFM26741.1"/>
    </source>
</evidence>
<organism evidence="2 3">
    <name type="scientific">Ectothiorhodospira mobilis</name>
    <dbReference type="NCBI Taxonomy" id="195064"/>
    <lineage>
        <taxon>Bacteria</taxon>
        <taxon>Pseudomonadati</taxon>
        <taxon>Pseudomonadota</taxon>
        <taxon>Gammaproteobacteria</taxon>
        <taxon>Chromatiales</taxon>
        <taxon>Ectothiorhodospiraceae</taxon>
        <taxon>Ectothiorhodospira</taxon>
    </lineage>
</organism>
<dbReference type="Proteomes" id="UP000199556">
    <property type="component" value="Unassembled WGS sequence"/>
</dbReference>
<dbReference type="AlphaFoldDB" id="A0A1I4PG52"/>
<protein>
    <submittedName>
        <fullName evidence="2">Uncharacterized protein</fullName>
    </submittedName>
</protein>
<dbReference type="EMBL" id="FOUO01000001">
    <property type="protein sequence ID" value="SFM26741.1"/>
    <property type="molecule type" value="Genomic_DNA"/>
</dbReference>
<keyword evidence="3" id="KW-1185">Reference proteome</keyword>
<dbReference type="OrthoDB" id="9182776at2"/>
<reference evidence="2 3" key="1">
    <citation type="submission" date="2016-10" db="EMBL/GenBank/DDBJ databases">
        <authorList>
            <person name="de Groot N.N."/>
        </authorList>
    </citation>
    <scope>NUCLEOTIDE SEQUENCE [LARGE SCALE GENOMIC DNA]</scope>
    <source>
        <strain evidence="2 3">DSM 4180</strain>
    </source>
</reference>
<evidence type="ECO:0000256" key="1">
    <source>
        <dbReference type="SAM" id="MobiDB-lite"/>
    </source>
</evidence>
<dbReference type="RefSeq" id="WP_090483388.1">
    <property type="nucleotide sequence ID" value="NZ_FOUO01000001.1"/>
</dbReference>
<accession>A0A1I4PG52</accession>
<feature type="region of interest" description="Disordered" evidence="1">
    <location>
        <begin position="1"/>
        <end position="103"/>
    </location>
</feature>
<proteinExistence type="predicted"/>
<name>A0A1I4PG52_ECTMO</name>
<sequence>MTDAQSTSPRRRLQTLLAIPESERTEEQWDEINELEISLAPVNQKDAPEPGPRKATAQASRGAARQPRSAGNGRRKGVGKKMPPGAKGGNNKAGASRRGVTEP</sequence>
<evidence type="ECO:0000313" key="3">
    <source>
        <dbReference type="Proteomes" id="UP000199556"/>
    </source>
</evidence>